<comment type="caution">
    <text evidence="6">The sequence shown here is derived from an EMBL/GenBank/DDBJ whole genome shotgun (WGS) entry which is preliminary data.</text>
</comment>
<sequence>MTATTTTANSSAPANNEGAVASHEVGMMFVHEYYTFLNKEPSRLHCFYNKQSTMSHGIQGEEPQVCHGQQASSLYMDHRKLLQNEAFMGVHGGLGATLWSLSHHHDIHSKILDLDFEDCKVLVSNVDSQSSLNNGIMIQVLGEMSNRGGPSQKFVQTFFLAEQPRGYYVLNDIFRYLKEDVELEVEAEVEAVEEEPSPEYKIEAEPVAAVTAKDAAPEATAVVVEEIAPVVAAIIEVPTPEAVESAPEQKVEVVEEKKAAPAVEEKKPFEKKAEHKKHDRKAEKKDSHKKEAKKETETSKTPEPSKKQPNGAAASAPAPEATPEVIKTPAPAPVVAPAPVPAEPPKPKTWANLAANNSNQWGSHASAAKGSSVNVTPVATPKPQSPVPTQQQNTKPLDRKPNTTNNTREEMLFIYVKNITEKMSLDQLREAFGKFGSVKNIELTHKKNCAYVEFTTVEAVQAALKQNRVNVGSEIVLAEERRPRNTNGFQNGGRPFYANGGPNGHHQGFQGAHRGARGAARGGFQDRKPIQRPEKAAPTVAVN</sequence>
<gene>
    <name evidence="6" type="ORF">KVV02_005964</name>
</gene>
<dbReference type="GO" id="GO:1990904">
    <property type="term" value="C:ribonucleoprotein complex"/>
    <property type="evidence" value="ECO:0007669"/>
    <property type="project" value="TreeGrafter"/>
</dbReference>
<feature type="compositionally biased region" description="Low complexity" evidence="3">
    <location>
        <begin position="507"/>
        <end position="523"/>
    </location>
</feature>
<dbReference type="PANTHER" id="PTHR10693">
    <property type="entry name" value="RAS GTPASE-ACTIVATING PROTEIN-BINDING PROTEIN"/>
    <property type="match status" value="1"/>
</dbReference>
<dbReference type="InterPro" id="IPR000504">
    <property type="entry name" value="RRM_dom"/>
</dbReference>
<evidence type="ECO:0000313" key="7">
    <source>
        <dbReference type="Proteomes" id="UP000717515"/>
    </source>
</evidence>
<dbReference type="AlphaFoldDB" id="A0A9P8D2U1"/>
<feature type="region of interest" description="Disordered" evidence="3">
    <location>
        <begin position="257"/>
        <end position="325"/>
    </location>
</feature>
<dbReference type="GO" id="GO:0016579">
    <property type="term" value="P:protein deubiquitination"/>
    <property type="evidence" value="ECO:0007669"/>
    <property type="project" value="TreeGrafter"/>
</dbReference>
<feature type="compositionally biased region" description="Basic and acidic residues" evidence="3">
    <location>
        <begin position="524"/>
        <end position="535"/>
    </location>
</feature>
<reference evidence="6" key="1">
    <citation type="submission" date="2021-07" db="EMBL/GenBank/DDBJ databases">
        <title>Draft genome of Mortierella alpina, strain LL118, isolated from an aspen leaf litter sample.</title>
        <authorList>
            <person name="Yang S."/>
            <person name="Vinatzer B.A."/>
        </authorList>
    </citation>
    <scope>NUCLEOTIDE SEQUENCE</scope>
    <source>
        <strain evidence="6">LL118</strain>
    </source>
</reference>
<dbReference type="InterPro" id="IPR012677">
    <property type="entry name" value="Nucleotide-bd_a/b_plait_sf"/>
</dbReference>
<dbReference type="EMBL" id="JAIFTL010000005">
    <property type="protein sequence ID" value="KAG9327388.1"/>
    <property type="molecule type" value="Genomic_DNA"/>
</dbReference>
<dbReference type="SUPFAM" id="SSF54427">
    <property type="entry name" value="NTF2-like"/>
    <property type="match status" value="1"/>
</dbReference>
<evidence type="ECO:0000313" key="6">
    <source>
        <dbReference type="EMBL" id="KAG9327388.1"/>
    </source>
</evidence>
<keyword evidence="1 2" id="KW-0694">RNA-binding</keyword>
<dbReference type="InterPro" id="IPR018222">
    <property type="entry name" value="Nuclear_transport_factor_2_euk"/>
</dbReference>
<feature type="compositionally biased region" description="Basic and acidic residues" evidence="3">
    <location>
        <begin position="257"/>
        <end position="273"/>
    </location>
</feature>
<evidence type="ECO:0000259" key="5">
    <source>
        <dbReference type="PROSITE" id="PS50177"/>
    </source>
</evidence>
<dbReference type="GO" id="GO:1990861">
    <property type="term" value="C:Ubp3-Bre5 deubiquitination complex"/>
    <property type="evidence" value="ECO:0007669"/>
    <property type="project" value="TreeGrafter"/>
</dbReference>
<dbReference type="CDD" id="cd00590">
    <property type="entry name" value="RRM_SF"/>
    <property type="match status" value="1"/>
</dbReference>
<dbReference type="PANTHER" id="PTHR10693:SF20">
    <property type="entry name" value="AT27578P"/>
    <property type="match status" value="1"/>
</dbReference>
<dbReference type="InterPro" id="IPR039539">
    <property type="entry name" value="Ras_GTPase_bind_prot"/>
</dbReference>
<feature type="compositionally biased region" description="Basic and acidic residues" evidence="3">
    <location>
        <begin position="280"/>
        <end position="306"/>
    </location>
</feature>
<name>A0A9P8D2U1_MORAP</name>
<evidence type="ECO:0000259" key="4">
    <source>
        <dbReference type="PROSITE" id="PS50102"/>
    </source>
</evidence>
<dbReference type="CDD" id="cd00780">
    <property type="entry name" value="NTF2"/>
    <property type="match status" value="1"/>
</dbReference>
<protein>
    <submittedName>
        <fullName evidence="6">Uncharacterized protein</fullName>
    </submittedName>
</protein>
<dbReference type="InterPro" id="IPR002075">
    <property type="entry name" value="NTF2_dom"/>
</dbReference>
<dbReference type="Pfam" id="PF00076">
    <property type="entry name" value="RRM_1"/>
    <property type="match status" value="1"/>
</dbReference>
<dbReference type="PROSITE" id="PS50177">
    <property type="entry name" value="NTF2_DOMAIN"/>
    <property type="match status" value="1"/>
</dbReference>
<dbReference type="GO" id="GO:0034517">
    <property type="term" value="P:ribophagy"/>
    <property type="evidence" value="ECO:0007669"/>
    <property type="project" value="TreeGrafter"/>
</dbReference>
<dbReference type="GO" id="GO:0005829">
    <property type="term" value="C:cytosol"/>
    <property type="evidence" value="ECO:0007669"/>
    <property type="project" value="TreeGrafter"/>
</dbReference>
<feature type="region of interest" description="Disordered" evidence="3">
    <location>
        <begin position="360"/>
        <end position="404"/>
    </location>
</feature>
<dbReference type="SMART" id="SM00360">
    <property type="entry name" value="RRM"/>
    <property type="match status" value="1"/>
</dbReference>
<dbReference type="Proteomes" id="UP000717515">
    <property type="component" value="Unassembled WGS sequence"/>
</dbReference>
<feature type="region of interest" description="Disordered" evidence="3">
    <location>
        <begin position="503"/>
        <end position="543"/>
    </location>
</feature>
<accession>A0A9P8D2U1</accession>
<dbReference type="InterPro" id="IPR032710">
    <property type="entry name" value="NTF2-like_dom_sf"/>
</dbReference>
<proteinExistence type="predicted"/>
<dbReference type="PROSITE" id="PS50102">
    <property type="entry name" value="RRM"/>
    <property type="match status" value="1"/>
</dbReference>
<dbReference type="Gene3D" id="3.10.450.50">
    <property type="match status" value="1"/>
</dbReference>
<feature type="compositionally biased region" description="Low complexity" evidence="3">
    <location>
        <begin position="307"/>
        <end position="323"/>
    </location>
</feature>
<feature type="domain" description="NTF2" evidence="5">
    <location>
        <begin position="25"/>
        <end position="176"/>
    </location>
</feature>
<dbReference type="Pfam" id="PF02136">
    <property type="entry name" value="NTF2"/>
    <property type="match status" value="1"/>
</dbReference>
<organism evidence="6 7">
    <name type="scientific">Mortierella alpina</name>
    <name type="common">Oleaginous fungus</name>
    <name type="synonym">Mortierella renispora</name>
    <dbReference type="NCBI Taxonomy" id="64518"/>
    <lineage>
        <taxon>Eukaryota</taxon>
        <taxon>Fungi</taxon>
        <taxon>Fungi incertae sedis</taxon>
        <taxon>Mucoromycota</taxon>
        <taxon>Mortierellomycotina</taxon>
        <taxon>Mortierellomycetes</taxon>
        <taxon>Mortierellales</taxon>
        <taxon>Mortierellaceae</taxon>
        <taxon>Mortierella</taxon>
    </lineage>
</organism>
<dbReference type="InterPro" id="IPR035979">
    <property type="entry name" value="RBD_domain_sf"/>
</dbReference>
<evidence type="ECO:0000256" key="2">
    <source>
        <dbReference type="PROSITE-ProRule" id="PRU00176"/>
    </source>
</evidence>
<dbReference type="GO" id="GO:0003729">
    <property type="term" value="F:mRNA binding"/>
    <property type="evidence" value="ECO:0007669"/>
    <property type="project" value="TreeGrafter"/>
</dbReference>
<feature type="domain" description="RRM" evidence="4">
    <location>
        <begin position="412"/>
        <end position="503"/>
    </location>
</feature>
<evidence type="ECO:0000256" key="1">
    <source>
        <dbReference type="ARBA" id="ARBA00022884"/>
    </source>
</evidence>
<evidence type="ECO:0000256" key="3">
    <source>
        <dbReference type="SAM" id="MobiDB-lite"/>
    </source>
</evidence>
<dbReference type="Gene3D" id="3.30.70.330">
    <property type="match status" value="1"/>
</dbReference>
<dbReference type="SUPFAM" id="SSF54928">
    <property type="entry name" value="RNA-binding domain, RBD"/>
    <property type="match status" value="1"/>
</dbReference>
<feature type="compositionally biased region" description="Polar residues" evidence="3">
    <location>
        <begin position="360"/>
        <end position="377"/>
    </location>
</feature>